<evidence type="ECO:0000256" key="3">
    <source>
        <dbReference type="ARBA" id="ARBA00023001"/>
    </source>
</evidence>
<evidence type="ECO:0000313" key="11">
    <source>
        <dbReference type="EMBL" id="KOG89892.1"/>
    </source>
</evidence>
<keyword evidence="6 9" id="KW-0326">Glycosidase</keyword>
<dbReference type="Proteomes" id="UP000037020">
    <property type="component" value="Unassembled WGS sequence"/>
</dbReference>
<dbReference type="SUPFAM" id="SSF51989">
    <property type="entry name" value="Glycosyl hydrolases family 6, cellulases"/>
    <property type="match status" value="1"/>
</dbReference>
<organism evidence="11 12">
    <name type="scientific">Streptomyces varsoviensis</name>
    <dbReference type="NCBI Taxonomy" id="67373"/>
    <lineage>
        <taxon>Bacteria</taxon>
        <taxon>Bacillati</taxon>
        <taxon>Actinomycetota</taxon>
        <taxon>Actinomycetes</taxon>
        <taxon>Kitasatosporales</taxon>
        <taxon>Streptomycetaceae</taxon>
        <taxon>Streptomyces</taxon>
    </lineage>
</organism>
<feature type="non-terminal residue" evidence="11">
    <location>
        <position position="161"/>
    </location>
</feature>
<keyword evidence="12" id="KW-1185">Reference proteome</keyword>
<dbReference type="PRINTS" id="PR00733">
    <property type="entry name" value="GLHYDRLASE6"/>
</dbReference>
<accession>A0ABR5J934</accession>
<evidence type="ECO:0000256" key="5">
    <source>
        <dbReference type="ARBA" id="ARBA00023277"/>
    </source>
</evidence>
<evidence type="ECO:0000256" key="9">
    <source>
        <dbReference type="RuleBase" id="RU361186"/>
    </source>
</evidence>
<dbReference type="InterPro" id="IPR016288">
    <property type="entry name" value="Beta_cellobiohydrolase"/>
</dbReference>
<proteinExistence type="inferred from homology"/>
<keyword evidence="7 9" id="KW-0624">Polysaccharide degradation</keyword>
<dbReference type="PANTHER" id="PTHR34876">
    <property type="match status" value="1"/>
</dbReference>
<name>A0ABR5J934_9ACTN</name>
<evidence type="ECO:0000313" key="12">
    <source>
        <dbReference type="Proteomes" id="UP000037020"/>
    </source>
</evidence>
<evidence type="ECO:0000256" key="10">
    <source>
        <dbReference type="SAM" id="MobiDB-lite"/>
    </source>
</evidence>
<keyword evidence="5 9" id="KW-0119">Carbohydrate metabolism</keyword>
<dbReference type="EMBL" id="LGUT01000980">
    <property type="protein sequence ID" value="KOG89892.1"/>
    <property type="molecule type" value="Genomic_DNA"/>
</dbReference>
<feature type="active site" evidence="8">
    <location>
        <position position="140"/>
    </location>
</feature>
<evidence type="ECO:0000256" key="8">
    <source>
        <dbReference type="PROSITE-ProRule" id="PRU10056"/>
    </source>
</evidence>
<sequence length="161" mass="17565">MTEQRASGRTRTARAATGLLMSMGLLTPIVWAASHDVRAAPATAPATGPLLAPAFAAALDLGQYSPFWVDPHSQARQQTREIAKRGRPRDAALLRRIADRPTAVWLTERDPADHVRRATEDATRSGRIPVFVAYNIPGRDCGQYSSGGAADDDEYRQWVGR</sequence>
<evidence type="ECO:0000256" key="4">
    <source>
        <dbReference type="ARBA" id="ARBA00023157"/>
    </source>
</evidence>
<evidence type="ECO:0000256" key="6">
    <source>
        <dbReference type="ARBA" id="ARBA00023295"/>
    </source>
</evidence>
<dbReference type="InterPro" id="IPR036434">
    <property type="entry name" value="Beta_cellobiohydrolase_sf"/>
</dbReference>
<protein>
    <recommendedName>
        <fullName evidence="9">Glucanase</fullName>
        <ecNumber evidence="9">3.2.1.-</ecNumber>
    </recommendedName>
</protein>
<evidence type="ECO:0000256" key="1">
    <source>
        <dbReference type="ARBA" id="ARBA00022729"/>
    </source>
</evidence>
<evidence type="ECO:0000256" key="2">
    <source>
        <dbReference type="ARBA" id="ARBA00022801"/>
    </source>
</evidence>
<dbReference type="Gene3D" id="3.20.20.40">
    <property type="entry name" value="1, 4-beta cellobiohydrolase"/>
    <property type="match status" value="1"/>
</dbReference>
<keyword evidence="3 9" id="KW-0136">Cellulose degradation</keyword>
<dbReference type="Pfam" id="PF01341">
    <property type="entry name" value="Glyco_hydro_6"/>
    <property type="match status" value="1"/>
</dbReference>
<gene>
    <name evidence="11" type="ORF">ADK38_11730</name>
</gene>
<comment type="caution">
    <text evidence="11">The sequence shown here is derived from an EMBL/GenBank/DDBJ whole genome shotgun (WGS) entry which is preliminary data.</text>
</comment>
<dbReference type="EC" id="3.2.1.-" evidence="9"/>
<feature type="region of interest" description="Disordered" evidence="10">
    <location>
        <begin position="142"/>
        <end position="161"/>
    </location>
</feature>
<keyword evidence="4" id="KW-1015">Disulfide bond</keyword>
<comment type="similarity">
    <text evidence="9">Belongs to the glycosyl hydrolase family 6.</text>
</comment>
<dbReference type="PANTHER" id="PTHR34876:SF4">
    <property type="entry name" value="1,4-BETA-D-GLUCAN CELLOBIOHYDROLASE C-RELATED"/>
    <property type="match status" value="1"/>
</dbReference>
<keyword evidence="2 9" id="KW-0378">Hydrolase</keyword>
<dbReference type="InterPro" id="IPR001524">
    <property type="entry name" value="Glyco_hydro_6_CS"/>
</dbReference>
<reference evidence="11 12" key="1">
    <citation type="submission" date="2015-07" db="EMBL/GenBank/DDBJ databases">
        <authorList>
            <person name="Ju K.-S."/>
            <person name="Doroghazi J.R."/>
            <person name="Metcalf W.W."/>
        </authorList>
    </citation>
    <scope>NUCLEOTIDE SEQUENCE [LARGE SCALE GENOMIC DNA]</scope>
    <source>
        <strain evidence="11 12">NRRL B-3589</strain>
    </source>
</reference>
<dbReference type="PROSITE" id="PS00655">
    <property type="entry name" value="GLYCOSYL_HYDROL_F6_1"/>
    <property type="match status" value="1"/>
</dbReference>
<evidence type="ECO:0000256" key="7">
    <source>
        <dbReference type="ARBA" id="ARBA00023326"/>
    </source>
</evidence>
<keyword evidence="1" id="KW-0732">Signal</keyword>